<name>A0AAE8SBM2_LATSK</name>
<evidence type="ECO:0000256" key="1">
    <source>
        <dbReference type="ARBA" id="ARBA00023015"/>
    </source>
</evidence>
<gene>
    <name evidence="5" type="primary">lacR_2</name>
    <name evidence="5" type="ORF">LAS9267_01844</name>
</gene>
<dbReference type="GO" id="GO:0000976">
    <property type="term" value="F:transcription cis-regulatory region binding"/>
    <property type="evidence" value="ECO:0007669"/>
    <property type="project" value="TreeGrafter"/>
</dbReference>
<dbReference type="InterPro" id="IPR046335">
    <property type="entry name" value="LacI/GalR-like_sensor"/>
</dbReference>
<comment type="caution">
    <text evidence="5">The sequence shown here is derived from an EMBL/GenBank/DDBJ whole genome shotgun (WGS) entry which is preliminary data.</text>
</comment>
<evidence type="ECO:0000259" key="4">
    <source>
        <dbReference type="PROSITE" id="PS50932"/>
    </source>
</evidence>
<dbReference type="PROSITE" id="PS50932">
    <property type="entry name" value="HTH_LACI_2"/>
    <property type="match status" value="1"/>
</dbReference>
<evidence type="ECO:0000256" key="2">
    <source>
        <dbReference type="ARBA" id="ARBA00023125"/>
    </source>
</evidence>
<evidence type="ECO:0000313" key="5">
    <source>
        <dbReference type="EMBL" id="SPE22944.1"/>
    </source>
</evidence>
<reference evidence="5 6" key="1">
    <citation type="submission" date="2018-02" db="EMBL/GenBank/DDBJ databases">
        <authorList>
            <person name="Rodrigo-Torres L."/>
            <person name="Arahal R. D."/>
            <person name="Lucena T."/>
        </authorList>
    </citation>
    <scope>NUCLEOTIDE SEQUENCE [LARGE SCALE GENOMIC DNA]</scope>
    <source>
        <strain evidence="5 6">CECT 9267</strain>
    </source>
</reference>
<dbReference type="InterPro" id="IPR028082">
    <property type="entry name" value="Peripla_BP_I"/>
</dbReference>
<evidence type="ECO:0000313" key="6">
    <source>
        <dbReference type="Proteomes" id="UP000239650"/>
    </source>
</evidence>
<dbReference type="AlphaFoldDB" id="A0AAE8SBM2"/>
<dbReference type="CDD" id="cd01392">
    <property type="entry name" value="HTH_LacI"/>
    <property type="match status" value="1"/>
</dbReference>
<dbReference type="SUPFAM" id="SSF47413">
    <property type="entry name" value="lambda repressor-like DNA-binding domains"/>
    <property type="match status" value="1"/>
</dbReference>
<dbReference type="SUPFAM" id="SSF53822">
    <property type="entry name" value="Periplasmic binding protein-like I"/>
    <property type="match status" value="1"/>
</dbReference>
<dbReference type="PANTHER" id="PTHR30146">
    <property type="entry name" value="LACI-RELATED TRANSCRIPTIONAL REPRESSOR"/>
    <property type="match status" value="1"/>
</dbReference>
<dbReference type="EMBL" id="OKRC01000010">
    <property type="protein sequence ID" value="SPE22944.1"/>
    <property type="molecule type" value="Genomic_DNA"/>
</dbReference>
<dbReference type="GO" id="GO:0003700">
    <property type="term" value="F:DNA-binding transcription factor activity"/>
    <property type="evidence" value="ECO:0007669"/>
    <property type="project" value="TreeGrafter"/>
</dbReference>
<keyword evidence="2" id="KW-0238">DNA-binding</keyword>
<sequence>MTTIREIATKAGYSPATVSRLLNDDPTFSISDTARNKILETARNLNYQQISNIKKNPYNIGVIFAISPQKELEDVYYSNLRQSIVHYSNQTNIILDFYLNVTDIPDKIDGLIAIGQFNSEELDVLANQSSNCLFIDANPDPHRFNAVQPNLETITEQAIDLFIKTNFKLIGFIGGSFWHANQALTQLKDPRQKYFESYTRELGIYHPEAIYIGDDFSVKTGYELGKMIVANLDSQPLPNGFLIASDLLSVGVLQAFNENKITVPTDTSIISINDIDLVKYVSPPLTTFRIDTDQLAKVAIDTLKENIIFPTKMRKTILIDADLIYRKSFLNHSSLLK</sequence>
<dbReference type="Pfam" id="PF13377">
    <property type="entry name" value="Peripla_BP_3"/>
    <property type="match status" value="1"/>
</dbReference>
<organism evidence="5 6">
    <name type="scientific">Latilactobacillus sakei</name>
    <name type="common">Lactobacillus sakei</name>
    <dbReference type="NCBI Taxonomy" id="1599"/>
    <lineage>
        <taxon>Bacteria</taxon>
        <taxon>Bacillati</taxon>
        <taxon>Bacillota</taxon>
        <taxon>Bacilli</taxon>
        <taxon>Lactobacillales</taxon>
        <taxon>Lactobacillaceae</taxon>
        <taxon>Latilactobacillus</taxon>
    </lineage>
</organism>
<dbReference type="Gene3D" id="1.10.260.40">
    <property type="entry name" value="lambda repressor-like DNA-binding domains"/>
    <property type="match status" value="1"/>
</dbReference>
<dbReference type="SMART" id="SM00354">
    <property type="entry name" value="HTH_LACI"/>
    <property type="match status" value="1"/>
</dbReference>
<accession>A0AAE8SBM2</accession>
<keyword evidence="1" id="KW-0805">Transcription regulation</keyword>
<dbReference type="Proteomes" id="UP000239650">
    <property type="component" value="Unassembled WGS sequence"/>
</dbReference>
<dbReference type="RefSeq" id="WP_105300157.1">
    <property type="nucleotide sequence ID" value="NZ_CP099485.1"/>
</dbReference>
<protein>
    <submittedName>
        <fullName evidence="5">HTH-type transcriptional regulator LacR</fullName>
    </submittedName>
</protein>
<dbReference type="InterPro" id="IPR010982">
    <property type="entry name" value="Lambda_DNA-bd_dom_sf"/>
</dbReference>
<dbReference type="InterPro" id="IPR000843">
    <property type="entry name" value="HTH_LacI"/>
</dbReference>
<feature type="domain" description="HTH lacI-type" evidence="4">
    <location>
        <begin position="2"/>
        <end position="48"/>
    </location>
</feature>
<proteinExistence type="predicted"/>
<dbReference type="PANTHER" id="PTHR30146:SF149">
    <property type="entry name" value="HTH-TYPE TRANSCRIPTIONAL REGULATOR EBGR"/>
    <property type="match status" value="1"/>
</dbReference>
<keyword evidence="3" id="KW-0804">Transcription</keyword>
<dbReference type="Pfam" id="PF00356">
    <property type="entry name" value="LacI"/>
    <property type="match status" value="1"/>
</dbReference>
<dbReference type="CDD" id="cd01544">
    <property type="entry name" value="PBP1_GalR"/>
    <property type="match status" value="1"/>
</dbReference>
<evidence type="ECO:0000256" key="3">
    <source>
        <dbReference type="ARBA" id="ARBA00023163"/>
    </source>
</evidence>
<dbReference type="Gene3D" id="3.40.50.2300">
    <property type="match status" value="2"/>
</dbReference>